<keyword evidence="5 6" id="KW-0472">Membrane</keyword>
<evidence type="ECO:0000256" key="2">
    <source>
        <dbReference type="ARBA" id="ARBA00022475"/>
    </source>
</evidence>
<evidence type="ECO:0000313" key="7">
    <source>
        <dbReference type="EMBL" id="BEH00318.1"/>
    </source>
</evidence>
<dbReference type="EMBL" id="AP028055">
    <property type="protein sequence ID" value="BEH00318.1"/>
    <property type="molecule type" value="Genomic_DNA"/>
</dbReference>
<organism evidence="7 8">
    <name type="scientific">Bacteroides sedimenti</name>
    <dbReference type="NCBI Taxonomy" id="2136147"/>
    <lineage>
        <taxon>Bacteria</taxon>
        <taxon>Pseudomonadati</taxon>
        <taxon>Bacteroidota</taxon>
        <taxon>Bacteroidia</taxon>
        <taxon>Bacteroidales</taxon>
        <taxon>Bacteroidaceae</taxon>
        <taxon>Bacteroides</taxon>
    </lineage>
</organism>
<protein>
    <submittedName>
        <fullName evidence="7">Membrane protein</fullName>
    </submittedName>
</protein>
<feature type="transmembrane region" description="Helical" evidence="6">
    <location>
        <begin position="553"/>
        <end position="573"/>
    </location>
</feature>
<dbReference type="PANTHER" id="PTHR33529">
    <property type="entry name" value="SLR0882 PROTEIN-RELATED"/>
    <property type="match status" value="1"/>
</dbReference>
<evidence type="ECO:0000256" key="3">
    <source>
        <dbReference type="ARBA" id="ARBA00022692"/>
    </source>
</evidence>
<dbReference type="Pfam" id="PF03739">
    <property type="entry name" value="LptF_LptG"/>
    <property type="match status" value="1"/>
</dbReference>
<feature type="transmembrane region" description="Helical" evidence="6">
    <location>
        <begin position="24"/>
        <end position="47"/>
    </location>
</feature>
<evidence type="ECO:0000256" key="4">
    <source>
        <dbReference type="ARBA" id="ARBA00022989"/>
    </source>
</evidence>
<keyword evidence="2" id="KW-1003">Cell membrane</keyword>
<feature type="transmembrane region" description="Helical" evidence="6">
    <location>
        <begin position="67"/>
        <end position="89"/>
    </location>
</feature>
<feature type="transmembrane region" description="Helical" evidence="6">
    <location>
        <begin position="401"/>
        <end position="423"/>
    </location>
</feature>
<name>A0ABM8IKY3_9BACE</name>
<evidence type="ECO:0000256" key="1">
    <source>
        <dbReference type="ARBA" id="ARBA00004651"/>
    </source>
</evidence>
<feature type="transmembrane region" description="Helical" evidence="6">
    <location>
        <begin position="346"/>
        <end position="365"/>
    </location>
</feature>
<evidence type="ECO:0000256" key="6">
    <source>
        <dbReference type="SAM" id="Phobius"/>
    </source>
</evidence>
<dbReference type="InterPro" id="IPR005495">
    <property type="entry name" value="LptG/LptF_permease"/>
</dbReference>
<sequence>MQFLWKYVDDLVGKGLEINVLGEFFFYATLTLVPTALPLAVLLASLMTFGNLGERYELLAVKAAGISLLRVMRPLVVITLILCCTSFYFQNVIAPKAQVKLWTLLISMKQKSPELEIPEGVFYDEIEGYNLYVKHKNKETGVLYNVMIYNFSKGYDNAQILVADSGKLEMTSDKQHLYLHLYSGEMFENIKPQTGSVNNIPYRRESFSEKHIIIEFNSNFNMVDESFMNKQYQSKNMVELQTSIDSMRHQVDSIGKTFYEEAKVTTYRLADRFTNEDTLALKKTLTKKVNLDSLYSNLTIQDKQRIIETAFNSAQNIENDWRFKSFNTAETDYRIRRHEMEWHNKIALSFSCLIFLFIGAPLGGIIRKGGLGMPVVISVLIFIIYYIINTTGAKMARDDKWIMWIGMWISTIILAPVGVFFTYKSNNDSVVLNSDTYINWLKKVIGIRDTRHMSKKEVIIEDPNYMEEIEKLEVLCSLCEPYVAKRKLTRAPNYFRIWNKVEKDEEVIAINTQLESIIESLANTRDLNILNLVNNYPIISVHAHRCPFNIPTINIAIGIVLPIGLIFYFRMWAFRIRLYKDLKLIHKTSRDLQNIIRKQLVNK</sequence>
<keyword evidence="8" id="KW-1185">Reference proteome</keyword>
<dbReference type="Proteomes" id="UP001496674">
    <property type="component" value="Chromosome"/>
</dbReference>
<proteinExistence type="predicted"/>
<dbReference type="PANTHER" id="PTHR33529:SF6">
    <property type="entry name" value="YJGP_YJGQ FAMILY PERMEASE"/>
    <property type="match status" value="1"/>
</dbReference>
<accession>A0ABM8IKY3</accession>
<gene>
    <name evidence="7" type="ORF">BSYN_25820</name>
</gene>
<feature type="transmembrane region" description="Helical" evidence="6">
    <location>
        <begin position="371"/>
        <end position="389"/>
    </location>
</feature>
<comment type="subcellular location">
    <subcellularLocation>
        <location evidence="1">Cell membrane</location>
        <topology evidence="1">Multi-pass membrane protein</topology>
    </subcellularLocation>
</comment>
<keyword evidence="3 6" id="KW-0812">Transmembrane</keyword>
<reference evidence="7 8" key="1">
    <citation type="submission" date="2023-04" db="EMBL/GenBank/DDBJ databases">
        <title>Draft genome sequence of acteroides sedimenti strain YN3PY1.</title>
        <authorList>
            <person name="Yoshida N."/>
        </authorList>
    </citation>
    <scope>NUCLEOTIDE SEQUENCE [LARGE SCALE GENOMIC DNA]</scope>
    <source>
        <strain evidence="7 8">YN3PY1</strain>
    </source>
</reference>
<evidence type="ECO:0000313" key="8">
    <source>
        <dbReference type="Proteomes" id="UP001496674"/>
    </source>
</evidence>
<evidence type="ECO:0000256" key="5">
    <source>
        <dbReference type="ARBA" id="ARBA00023136"/>
    </source>
</evidence>
<keyword evidence="4 6" id="KW-1133">Transmembrane helix</keyword>